<proteinExistence type="predicted"/>
<dbReference type="EMBL" id="BMNI01000001">
    <property type="protein sequence ID" value="GGO85606.1"/>
    <property type="molecule type" value="Genomic_DNA"/>
</dbReference>
<evidence type="ECO:0000259" key="2">
    <source>
        <dbReference type="Pfam" id="PF18970"/>
    </source>
</evidence>
<reference evidence="4" key="1">
    <citation type="journal article" date="2019" name="Int. J. Syst. Evol. Microbiol.">
        <title>The Global Catalogue of Microorganisms (GCM) 10K type strain sequencing project: providing services to taxonomists for standard genome sequencing and annotation.</title>
        <authorList>
            <consortium name="The Broad Institute Genomics Platform"/>
            <consortium name="The Broad Institute Genome Sequencing Center for Infectious Disease"/>
            <person name="Wu L."/>
            <person name="Ma J."/>
        </authorList>
    </citation>
    <scope>NUCLEOTIDE SEQUENCE [LARGE SCALE GENOMIC DNA]</scope>
    <source>
        <strain evidence="4">CGMCC 4.7371</strain>
    </source>
</reference>
<organism evidence="3 4">
    <name type="scientific">Nocardioides phosphati</name>
    <dbReference type="NCBI Taxonomy" id="1867775"/>
    <lineage>
        <taxon>Bacteria</taxon>
        <taxon>Bacillati</taxon>
        <taxon>Actinomycetota</taxon>
        <taxon>Actinomycetes</taxon>
        <taxon>Propionibacteriales</taxon>
        <taxon>Nocardioidaceae</taxon>
        <taxon>Nocardioides</taxon>
    </lineage>
</organism>
<dbReference type="Proteomes" id="UP000655410">
    <property type="component" value="Unassembled WGS sequence"/>
</dbReference>
<comment type="caution">
    <text evidence="3">The sequence shown here is derived from an EMBL/GenBank/DDBJ whole genome shotgun (WGS) entry which is preliminary data.</text>
</comment>
<evidence type="ECO:0000313" key="4">
    <source>
        <dbReference type="Proteomes" id="UP000655410"/>
    </source>
</evidence>
<evidence type="ECO:0000313" key="3">
    <source>
        <dbReference type="EMBL" id="GGO85606.1"/>
    </source>
</evidence>
<keyword evidence="4" id="KW-1185">Reference proteome</keyword>
<dbReference type="Pfam" id="PF18970">
    <property type="entry name" value="DUF5709"/>
    <property type="match status" value="1"/>
</dbReference>
<accession>A0ABQ2N712</accession>
<dbReference type="InterPro" id="IPR018126">
    <property type="entry name" value="SASP_alpha/beta-type_CS"/>
</dbReference>
<feature type="region of interest" description="Disordered" evidence="1">
    <location>
        <begin position="1"/>
        <end position="150"/>
    </location>
</feature>
<dbReference type="InterPro" id="IPR043763">
    <property type="entry name" value="DUF5709"/>
</dbReference>
<feature type="domain" description="DUF5709" evidence="2">
    <location>
        <begin position="89"/>
        <end position="136"/>
    </location>
</feature>
<evidence type="ECO:0000256" key="1">
    <source>
        <dbReference type="SAM" id="MobiDB-lite"/>
    </source>
</evidence>
<dbReference type="PROSITE" id="PS00304">
    <property type="entry name" value="SASP_1"/>
    <property type="match status" value="1"/>
</dbReference>
<gene>
    <name evidence="3" type="ORF">GCM10011584_05960</name>
</gene>
<name>A0ABQ2N712_9ACTN</name>
<protein>
    <recommendedName>
        <fullName evidence="2">DUF5709 domain-containing protein</fullName>
    </recommendedName>
</protein>
<dbReference type="RefSeq" id="WP_188782473.1">
    <property type="nucleotide sequence ID" value="NZ_BMNI01000001.1"/>
</dbReference>
<sequence>MSDSGQLQPDETLVDRGVDDVLDEGISPPEKPRGVEEFGTTPYEEETGETLDQRVAREEDDPASHVAYGLAEDEVDDEPEVDPAPAGSVGDERSGRLVAPDEGLGDDTEKDEVARDVGIDGGAASAEEAAMHVVSDTTTEEGSPASEPPD</sequence>
<feature type="compositionally biased region" description="Acidic residues" evidence="1">
    <location>
        <begin position="71"/>
        <end position="81"/>
    </location>
</feature>